<gene>
    <name evidence="2" type="ORF">SAMN05421810_10335</name>
</gene>
<reference evidence="3" key="1">
    <citation type="submission" date="2016-10" db="EMBL/GenBank/DDBJ databases">
        <authorList>
            <person name="Varghese N."/>
            <person name="Submissions S."/>
        </authorList>
    </citation>
    <scope>NUCLEOTIDE SEQUENCE [LARGE SCALE GENOMIC DNA]</scope>
    <source>
        <strain evidence="3">CGMCC 4.5579</strain>
    </source>
</reference>
<keyword evidence="1" id="KW-0472">Membrane</keyword>
<dbReference type="SUPFAM" id="SSF103473">
    <property type="entry name" value="MFS general substrate transporter"/>
    <property type="match status" value="1"/>
</dbReference>
<feature type="transmembrane region" description="Helical" evidence="1">
    <location>
        <begin position="215"/>
        <end position="240"/>
    </location>
</feature>
<dbReference type="InterPro" id="IPR036259">
    <property type="entry name" value="MFS_trans_sf"/>
</dbReference>
<dbReference type="Gene3D" id="1.20.1250.20">
    <property type="entry name" value="MFS general substrate transporter like domains"/>
    <property type="match status" value="1"/>
</dbReference>
<dbReference type="EMBL" id="FOWW01000003">
    <property type="protein sequence ID" value="SFP66600.1"/>
    <property type="molecule type" value="Genomic_DNA"/>
</dbReference>
<dbReference type="GO" id="GO:0022857">
    <property type="term" value="F:transmembrane transporter activity"/>
    <property type="evidence" value="ECO:0007669"/>
    <property type="project" value="InterPro"/>
</dbReference>
<evidence type="ECO:0000313" key="3">
    <source>
        <dbReference type="Proteomes" id="UP000198727"/>
    </source>
</evidence>
<protein>
    <submittedName>
        <fullName evidence="2">Predicted arabinose efflux permease, MFS family</fullName>
    </submittedName>
</protein>
<dbReference type="OrthoDB" id="4229605at2"/>
<dbReference type="InterPro" id="IPR011701">
    <property type="entry name" value="MFS"/>
</dbReference>
<dbReference type="PANTHER" id="PTHR23542">
    <property type="match status" value="1"/>
</dbReference>
<name>A0A1I5S7C0_9PSEU</name>
<feature type="transmembrane region" description="Helical" evidence="1">
    <location>
        <begin position="47"/>
        <end position="70"/>
    </location>
</feature>
<dbReference type="PANTHER" id="PTHR23542:SF1">
    <property type="entry name" value="MAJOR FACILITATOR SUPERFAMILY (MFS) PROFILE DOMAIN-CONTAINING PROTEIN"/>
    <property type="match status" value="1"/>
</dbReference>
<feature type="transmembrane region" description="Helical" evidence="1">
    <location>
        <begin position="168"/>
        <end position="187"/>
    </location>
</feature>
<dbReference type="Proteomes" id="UP000198727">
    <property type="component" value="Unassembled WGS sequence"/>
</dbReference>
<feature type="transmembrane region" description="Helical" evidence="1">
    <location>
        <begin position="77"/>
        <end position="95"/>
    </location>
</feature>
<feature type="transmembrane region" description="Helical" evidence="1">
    <location>
        <begin position="246"/>
        <end position="266"/>
    </location>
</feature>
<evidence type="ECO:0000313" key="2">
    <source>
        <dbReference type="EMBL" id="SFP66600.1"/>
    </source>
</evidence>
<dbReference type="RefSeq" id="WP_092529742.1">
    <property type="nucleotide sequence ID" value="NZ_FOWW01000003.1"/>
</dbReference>
<feature type="transmembrane region" description="Helical" evidence="1">
    <location>
        <begin position="101"/>
        <end position="122"/>
    </location>
</feature>
<dbReference type="AlphaFoldDB" id="A0A1I5S7C0"/>
<keyword evidence="3" id="KW-1185">Reference proteome</keyword>
<keyword evidence="1" id="KW-0812">Transmembrane</keyword>
<proteinExistence type="predicted"/>
<feature type="transmembrane region" description="Helical" evidence="1">
    <location>
        <begin position="363"/>
        <end position="383"/>
    </location>
</feature>
<evidence type="ECO:0000256" key="1">
    <source>
        <dbReference type="SAM" id="Phobius"/>
    </source>
</evidence>
<organism evidence="2 3">
    <name type="scientific">Amycolatopsis arida</name>
    <dbReference type="NCBI Taxonomy" id="587909"/>
    <lineage>
        <taxon>Bacteria</taxon>
        <taxon>Bacillati</taxon>
        <taxon>Actinomycetota</taxon>
        <taxon>Actinomycetes</taxon>
        <taxon>Pseudonocardiales</taxon>
        <taxon>Pseudonocardiaceae</taxon>
        <taxon>Amycolatopsis</taxon>
    </lineage>
</organism>
<feature type="transmembrane region" description="Helical" evidence="1">
    <location>
        <begin position="143"/>
        <end position="162"/>
    </location>
</feature>
<accession>A0A1I5S7C0</accession>
<feature type="transmembrane region" description="Helical" evidence="1">
    <location>
        <begin position="273"/>
        <end position="292"/>
    </location>
</feature>
<keyword evidence="1" id="KW-1133">Transmembrane helix</keyword>
<dbReference type="STRING" id="587909.SAMN05421810_10335"/>
<sequence>MPLQPYRQVLAVPLIPTTMLLMLVARLPITATGITLTLHIVSELGHGYGAAGLVGTASTAGIAIGAPLLGRMLDRHGLRPVVLLGGTASCGFWLSAPHLPYPVLLAVALPAGMLTIPASAISRQVITALVPLERRRAAFSMDTISVELAFMTGPAAGILATTQISSTVALSGIGVAFGLVGLVLYAIDPPLRGEGESRGSAHPRPPMRSWLTGRLVAAMLIGCGALFVLIGTEVAALAALRATGDVSWTGAVIAVMCLASLVGGLVHGSVRRSLPQLTLMLLLAALVVPVGLFDHPWWLLALALIPTNLVCAPTLAATTETISTLAPVQVRGEVMGMQDAATRTGLALGHPVVGFVIDHSAPAWGFAAAGVGGLLLAGVAVLLRRRSSGPVPEPVGAMTGSS</sequence>
<dbReference type="Pfam" id="PF07690">
    <property type="entry name" value="MFS_1"/>
    <property type="match status" value="1"/>
</dbReference>